<feature type="region of interest" description="Disordered" evidence="1">
    <location>
        <begin position="1"/>
        <end position="30"/>
    </location>
</feature>
<organism evidence="2">
    <name type="scientific">Picornavirales sp</name>
    <dbReference type="NCBI Taxonomy" id="1955153"/>
    <lineage>
        <taxon>Viruses</taxon>
        <taxon>Riboviria</taxon>
        <taxon>Orthornavirae</taxon>
        <taxon>Pisuviricota</taxon>
        <taxon>Pisoniviricetes</taxon>
        <taxon>Picornavirales</taxon>
    </lineage>
</organism>
<feature type="compositionally biased region" description="Basic and acidic residues" evidence="1">
    <location>
        <begin position="18"/>
        <end position="30"/>
    </location>
</feature>
<dbReference type="EMBL" id="MN918674">
    <property type="protein sequence ID" value="QJI53540.1"/>
    <property type="molecule type" value="Genomic_RNA"/>
</dbReference>
<accession>A0A6M3YNY7</accession>
<feature type="compositionally biased region" description="Basic and acidic residues" evidence="1">
    <location>
        <begin position="188"/>
        <end position="206"/>
    </location>
</feature>
<proteinExistence type="predicted"/>
<feature type="region of interest" description="Disordered" evidence="1">
    <location>
        <begin position="81"/>
        <end position="148"/>
    </location>
</feature>
<evidence type="ECO:0000313" key="2">
    <source>
        <dbReference type="EMBL" id="QJI53540.1"/>
    </source>
</evidence>
<reference evidence="2" key="1">
    <citation type="submission" date="2020-01" db="EMBL/GenBank/DDBJ databases">
        <title>Viral genomes from wild and zoo birds in China.</title>
        <authorList>
            <person name="Zhao M."/>
            <person name="Shan L.T."/>
            <person name="Yang X.S."/>
            <person name="Zhang W."/>
        </authorList>
    </citation>
    <scope>NUCLEOTIDE SEQUENCE</scope>
    <source>
        <strain evidence="2">Rfb092shi1</strain>
    </source>
</reference>
<feature type="compositionally biased region" description="Basic and acidic residues" evidence="1">
    <location>
        <begin position="87"/>
        <end position="110"/>
    </location>
</feature>
<name>A0A6M3YNY7_9VIRU</name>
<sequence>MSIWDVDDTPSSSIFSLRDGDSEEHGTTRCDSSEILPQRGISDSLRRRLTNMRISAFSGVHSPPIVADFRPAATLRSGVSGVSRVVGEQHSRGRRDGSVPSSELHDRVLIREPSPQVVDSNGARRNRGGSRPKKDSISVGSHRRAIPQCHELSGQSRCRVTSRRRSSDSEFESLEGHCITEPSPPEHGAGRREASGSRTIHARERQSGGFVNNTGRPTIHYAERTYILGCSGNAFCFDSDVIGEQSGVSGRTEGSSTSGSATNLHPGSWTSGCLRSGFETYSTKHWRNHNRGRRTQDYRPEFRYSAGCGSRVTRLAYIAASVQRYAGHRGKADAVGTAEQLGIAERVIQWEIDILSEMSETLPQFWGSLWDRARCPTSRREFLMRKYCESKQETVNLKYVTGTYSTTEFSICSSCGGVRLYRGRSTWCQCERARNGWPKSGRSFIPFRPEEFL</sequence>
<feature type="region of interest" description="Disordered" evidence="1">
    <location>
        <begin position="160"/>
        <end position="216"/>
    </location>
</feature>
<protein>
    <submittedName>
        <fullName evidence="2">Uncharacterized protein</fullName>
    </submittedName>
</protein>
<evidence type="ECO:0000256" key="1">
    <source>
        <dbReference type="SAM" id="MobiDB-lite"/>
    </source>
</evidence>